<accession>A0A7R7WKA9</accession>
<dbReference type="GO" id="GO:0000731">
    <property type="term" value="P:DNA synthesis involved in DNA repair"/>
    <property type="evidence" value="ECO:0007669"/>
    <property type="project" value="TreeGrafter"/>
</dbReference>
<dbReference type="GO" id="GO:0016887">
    <property type="term" value="F:ATP hydrolysis activity"/>
    <property type="evidence" value="ECO:0007669"/>
    <property type="project" value="InterPro"/>
</dbReference>
<dbReference type="GO" id="GO:0005524">
    <property type="term" value="F:ATP binding"/>
    <property type="evidence" value="ECO:0007669"/>
    <property type="project" value="UniProtKB-KW"/>
</dbReference>
<dbReference type="SUPFAM" id="SSF52540">
    <property type="entry name" value="P-loop containing nucleoside triphosphate hydrolases"/>
    <property type="match status" value="1"/>
</dbReference>
<gene>
    <name evidence="5" type="ORF">AKAW2_80374S</name>
</gene>
<dbReference type="KEGG" id="aluc:AKAW2_80374S"/>
<dbReference type="FunFam" id="1.20.272.10:FF:000001">
    <property type="entry name" value="Putative AAA family ATPase"/>
    <property type="match status" value="1"/>
</dbReference>
<dbReference type="Pfam" id="PF00004">
    <property type="entry name" value="AAA"/>
    <property type="match status" value="1"/>
</dbReference>
<dbReference type="Pfam" id="PF12002">
    <property type="entry name" value="MgsA_C"/>
    <property type="match status" value="1"/>
</dbReference>
<name>A0A7R7WKA9_ASPKA</name>
<dbReference type="PANTHER" id="PTHR13779">
    <property type="entry name" value="WERNER HELICASE-INTERACTING PROTEIN 1 FAMILY MEMBER"/>
    <property type="match status" value="1"/>
</dbReference>
<dbReference type="InterPro" id="IPR003959">
    <property type="entry name" value="ATPase_AAA_core"/>
</dbReference>
<dbReference type="Gene3D" id="1.20.272.10">
    <property type="match status" value="1"/>
</dbReference>
<dbReference type="CDD" id="cd00009">
    <property type="entry name" value="AAA"/>
    <property type="match status" value="1"/>
</dbReference>
<feature type="domain" description="AAA+ ATPase" evidence="4">
    <location>
        <begin position="160"/>
        <end position="278"/>
    </location>
</feature>
<dbReference type="PANTHER" id="PTHR13779:SF7">
    <property type="entry name" value="ATPASE WRNIP1"/>
    <property type="match status" value="1"/>
</dbReference>
<reference evidence="5" key="2">
    <citation type="submission" date="2021-02" db="EMBL/GenBank/DDBJ databases">
        <title>Aspergillus luchuensis mut. kawachii IFO 4304 genome sequence.</title>
        <authorList>
            <person name="Mori K."/>
            <person name="Kadooka C."/>
            <person name="Goto M."/>
            <person name="Futagami T."/>
        </authorList>
    </citation>
    <scope>NUCLEOTIDE SEQUENCE</scope>
    <source>
        <strain evidence="5">IFO 4308</strain>
    </source>
</reference>
<dbReference type="GO" id="GO:0008047">
    <property type="term" value="F:enzyme activator activity"/>
    <property type="evidence" value="ECO:0007669"/>
    <property type="project" value="TreeGrafter"/>
</dbReference>
<keyword evidence="6" id="KW-1185">Reference proteome</keyword>
<evidence type="ECO:0000313" key="6">
    <source>
        <dbReference type="Proteomes" id="UP000661280"/>
    </source>
</evidence>
<dbReference type="RefSeq" id="XP_041548335.1">
    <property type="nucleotide sequence ID" value="XM_041681387.1"/>
</dbReference>
<dbReference type="EMBL" id="AP024432">
    <property type="protein sequence ID" value="BCS04573.1"/>
    <property type="molecule type" value="Genomic_DNA"/>
</dbReference>
<proteinExistence type="inferred from homology"/>
<dbReference type="InterPro" id="IPR032423">
    <property type="entry name" value="AAA_assoc_2"/>
</dbReference>
<evidence type="ECO:0000256" key="2">
    <source>
        <dbReference type="ARBA" id="ARBA00022741"/>
    </source>
</evidence>
<dbReference type="InterPro" id="IPR051314">
    <property type="entry name" value="AAA_ATPase_RarA/MGS1/WRNIP1"/>
</dbReference>
<dbReference type="AlphaFoldDB" id="A0A7R7WKA9"/>
<dbReference type="SMART" id="SM00382">
    <property type="entry name" value="AAA"/>
    <property type="match status" value="1"/>
</dbReference>
<dbReference type="GO" id="GO:0006271">
    <property type="term" value="P:DNA strand elongation involved in DNA replication"/>
    <property type="evidence" value="ECO:0007669"/>
    <property type="project" value="UniProtKB-ARBA"/>
</dbReference>
<protein>
    <recommendedName>
        <fullName evidence="4">AAA+ ATPase domain-containing protein</fullName>
    </recommendedName>
</protein>
<dbReference type="InterPro" id="IPR027417">
    <property type="entry name" value="P-loop_NTPase"/>
</dbReference>
<reference evidence="5" key="1">
    <citation type="submission" date="2021-01" db="EMBL/GenBank/DDBJ databases">
        <authorList>
            <consortium name="Aspergillus luchuensis mut. kawachii IFO 4304 genome sequencing consortium"/>
            <person name="Kazuki M."/>
            <person name="Futagami T."/>
        </authorList>
    </citation>
    <scope>NUCLEOTIDE SEQUENCE</scope>
    <source>
        <strain evidence="5">IFO 4308</strain>
    </source>
</reference>
<dbReference type="InterPro" id="IPR003593">
    <property type="entry name" value="AAA+_ATPase"/>
</dbReference>
<evidence type="ECO:0000256" key="1">
    <source>
        <dbReference type="ARBA" id="ARBA00008959"/>
    </source>
</evidence>
<dbReference type="Pfam" id="PF16193">
    <property type="entry name" value="AAA_assoc_2"/>
    <property type="match status" value="1"/>
</dbReference>
<keyword evidence="2" id="KW-0547">Nucleotide-binding</keyword>
<dbReference type="InterPro" id="IPR008921">
    <property type="entry name" value="DNA_pol3_clamp-load_cplx_C"/>
</dbReference>
<dbReference type="Proteomes" id="UP000661280">
    <property type="component" value="Chromosome 8"/>
</dbReference>
<dbReference type="GO" id="GO:0017116">
    <property type="term" value="F:single-stranded DNA helicase activity"/>
    <property type="evidence" value="ECO:0007669"/>
    <property type="project" value="TreeGrafter"/>
</dbReference>
<dbReference type="Gene3D" id="3.40.50.300">
    <property type="entry name" value="P-loop containing nucleotide triphosphate hydrolases"/>
    <property type="match status" value="1"/>
</dbReference>
<dbReference type="SUPFAM" id="SSF48019">
    <property type="entry name" value="post-AAA+ oligomerization domain-like"/>
    <property type="match status" value="1"/>
</dbReference>
<evidence type="ECO:0000259" key="4">
    <source>
        <dbReference type="SMART" id="SM00382"/>
    </source>
</evidence>
<dbReference type="Gene3D" id="1.10.8.60">
    <property type="match status" value="1"/>
</dbReference>
<evidence type="ECO:0000313" key="5">
    <source>
        <dbReference type="EMBL" id="BCS04573.1"/>
    </source>
</evidence>
<sequence length="537" mass="59944">MNLPSEPTSHCEILRTCSNITHLLMSYMPGKRSSIQINEHLDSSCQRFIANTRLQNTISSSLIDNGSNSQERTKQLQLKDGYGSTESFAGGTGGLKRAVPQPQSTIARKKPYIGSATEQLRFQTAPLAEQVRPRCFDDIVGQDSLIGPNGTLKRLVEQDELPNMILWGPPGSGKTTIARIIGPMMRRKVYEISSLTTTTTEYKDIVTKATQDVREGQKPPIVFCDEIHRLTRPQQDIFRNAVQKNEISLIGATTENPSLNIHHTLVYKCRVFSVTKPTTNDLVTILRRSVESQTHMKSSPLLDDEFLQYIAGFADGDSRIALNVLEIATDLCTRPGMNKEKLKQSLTKSLLYDRSGDQHYDTISALHKSIRGSDPDAALYYLARMLQSGENPLFIVRRLVVATSEDIGLANNVLQTYATSVYLMIEKLGIKDAQSALAQLVIMMCLSKKSTRSYRGINSAFATVKEPGMGDVPVPFHALDRRPELLNEAARLMSTHSKQTQEGPESTQRFLPRALEGRKFLEDTDFLFKRDPDLSYG</sequence>
<comment type="similarity">
    <text evidence="1">Belongs to the AAA ATPase family. RarA/MGS1/WRNIP1 subfamily.</text>
</comment>
<dbReference type="OrthoDB" id="10265467at2759"/>
<dbReference type="CDD" id="cd18139">
    <property type="entry name" value="HLD_clamp_RarA"/>
    <property type="match status" value="1"/>
</dbReference>
<dbReference type="GO" id="GO:0003677">
    <property type="term" value="F:DNA binding"/>
    <property type="evidence" value="ECO:0007669"/>
    <property type="project" value="InterPro"/>
</dbReference>
<dbReference type="InterPro" id="IPR021886">
    <property type="entry name" value="MgsA_C"/>
</dbReference>
<organism evidence="5 6">
    <name type="scientific">Aspergillus kawachii</name>
    <name type="common">White koji mold</name>
    <name type="synonym">Aspergillus awamori var. kawachi</name>
    <dbReference type="NCBI Taxonomy" id="1069201"/>
    <lineage>
        <taxon>Eukaryota</taxon>
        <taxon>Fungi</taxon>
        <taxon>Dikarya</taxon>
        <taxon>Ascomycota</taxon>
        <taxon>Pezizomycotina</taxon>
        <taxon>Eurotiomycetes</taxon>
        <taxon>Eurotiomycetidae</taxon>
        <taxon>Eurotiales</taxon>
        <taxon>Aspergillaceae</taxon>
        <taxon>Aspergillus</taxon>
        <taxon>Aspergillus subgen. Circumdati</taxon>
    </lineage>
</organism>
<keyword evidence="3" id="KW-0067">ATP-binding</keyword>
<evidence type="ECO:0000256" key="3">
    <source>
        <dbReference type="ARBA" id="ARBA00022840"/>
    </source>
</evidence>
<dbReference type="GeneID" id="64965894"/>
<dbReference type="GO" id="GO:0005634">
    <property type="term" value="C:nucleus"/>
    <property type="evidence" value="ECO:0007669"/>
    <property type="project" value="TreeGrafter"/>
</dbReference>